<dbReference type="PANTHER" id="PTHR43603">
    <property type="entry name" value="COBW DOMAIN-CONTAINING PROTEIN DDB_G0274527"/>
    <property type="match status" value="1"/>
</dbReference>
<dbReference type="Gene3D" id="3.30.1220.10">
    <property type="entry name" value="CobW-like, C-terminal domain"/>
    <property type="match status" value="1"/>
</dbReference>
<name>A0A5S9F1M0_UABAM</name>
<protein>
    <submittedName>
        <fullName evidence="8">Cobalamin synthesis protein CobW</fullName>
    </submittedName>
</protein>
<evidence type="ECO:0000256" key="4">
    <source>
        <dbReference type="ARBA" id="ARBA00034320"/>
    </source>
</evidence>
<dbReference type="Proteomes" id="UP000326354">
    <property type="component" value="Chromosome"/>
</dbReference>
<dbReference type="PANTHER" id="PTHR43603:SF1">
    <property type="entry name" value="ZINC-REGULATED GTPASE METALLOPROTEIN ACTIVATOR 1"/>
    <property type="match status" value="1"/>
</dbReference>
<evidence type="ECO:0000256" key="2">
    <source>
        <dbReference type="ARBA" id="ARBA00022801"/>
    </source>
</evidence>
<dbReference type="GO" id="GO:0000166">
    <property type="term" value="F:nucleotide binding"/>
    <property type="evidence" value="ECO:0007669"/>
    <property type="project" value="UniProtKB-KW"/>
</dbReference>
<evidence type="ECO:0000256" key="3">
    <source>
        <dbReference type="ARBA" id="ARBA00023186"/>
    </source>
</evidence>
<comment type="catalytic activity">
    <reaction evidence="6">
        <text>GTP + H2O = GDP + phosphate + H(+)</text>
        <dbReference type="Rhea" id="RHEA:19669"/>
        <dbReference type="ChEBI" id="CHEBI:15377"/>
        <dbReference type="ChEBI" id="CHEBI:15378"/>
        <dbReference type="ChEBI" id="CHEBI:37565"/>
        <dbReference type="ChEBI" id="CHEBI:43474"/>
        <dbReference type="ChEBI" id="CHEBI:58189"/>
    </reaction>
    <physiologicalReaction direction="left-to-right" evidence="6">
        <dbReference type="Rhea" id="RHEA:19670"/>
    </physiologicalReaction>
</comment>
<evidence type="ECO:0000313" key="9">
    <source>
        <dbReference type="Proteomes" id="UP000326354"/>
    </source>
</evidence>
<dbReference type="InterPro" id="IPR011629">
    <property type="entry name" value="CobW-like_C"/>
</dbReference>
<dbReference type="Pfam" id="PF07683">
    <property type="entry name" value="CobW_C"/>
    <property type="match status" value="1"/>
</dbReference>
<feature type="domain" description="CobW C-terminal" evidence="7">
    <location>
        <begin position="258"/>
        <end position="373"/>
    </location>
</feature>
<dbReference type="AlphaFoldDB" id="A0A5S9F1M0"/>
<dbReference type="CDD" id="cd03112">
    <property type="entry name" value="CobW-like"/>
    <property type="match status" value="1"/>
</dbReference>
<accession>A0A5S9F1M0</accession>
<keyword evidence="2" id="KW-0378">Hydrolase</keyword>
<dbReference type="InterPro" id="IPR051927">
    <property type="entry name" value="Zn_Chap_cDPG_Synth"/>
</dbReference>
<keyword evidence="1" id="KW-0547">Nucleotide-binding</keyword>
<comment type="similarity">
    <text evidence="4">Belongs to the SIMIBI class G3E GTPase family. ZNG1 subfamily.</text>
</comment>
<gene>
    <name evidence="8" type="ORF">UABAM_00546</name>
</gene>
<dbReference type="SUPFAM" id="SSF52540">
    <property type="entry name" value="P-loop containing nucleoside triphosphate hydrolases"/>
    <property type="match status" value="1"/>
</dbReference>
<evidence type="ECO:0000313" key="8">
    <source>
        <dbReference type="EMBL" id="BBM82203.1"/>
    </source>
</evidence>
<dbReference type="KEGG" id="uam:UABAM_00546"/>
<dbReference type="InterPro" id="IPR036627">
    <property type="entry name" value="CobW-likC_sf"/>
</dbReference>
<dbReference type="Gene3D" id="3.40.50.300">
    <property type="entry name" value="P-loop containing nucleotide triphosphate hydrolases"/>
    <property type="match status" value="1"/>
</dbReference>
<comment type="function">
    <text evidence="5">Zinc chaperone that directly transfers zinc cofactor to target proteins, thereby activating them. Zinc is transferred from the CXCC motif in the GTPase domain to the zinc binding site in target proteins in a process requiring GTP hydrolysis.</text>
</comment>
<sequence length="396" mass="44800">MSGKLPVTILSGFLGAGKTTLLNHILTNQQGKKVAVIVNDVAKVNIDAEILKNNQVQVNNEESFVEISNGCICCSVRADLLAQVRDLSAQNKFDYLLIESTGVSEPLPVAATFAYEDENGFSLEQIAKLDTMVTVVDASNLAENFYNVEMLKNVDKSVAAGDQRTIVDLMVEQIEFANIILLNKVDEINEEQHQQAMQILRMLNAKAKIIPTNYSKIDINEIIGTGLFSFEEAATFSLWMQEKKKLKGHKVETAKYNIKSTVFRTPYPFHPQKLYSFLQNTSLGIVRAKGFFWLATQPDIVAELSQAGKRIAAQPIATWWAAQPKEDWPRDENWLAKLKESWHEVFGDRHQELVLIGVGLDTQKVEECLEECVIKDTKMNIEEWQKLKDPFNWEIY</sequence>
<dbReference type="EMBL" id="AP019860">
    <property type="protein sequence ID" value="BBM82203.1"/>
    <property type="molecule type" value="Genomic_DNA"/>
</dbReference>
<dbReference type="InterPro" id="IPR003495">
    <property type="entry name" value="CobW/HypB/UreG_nucleotide-bd"/>
</dbReference>
<dbReference type="RefSeq" id="WP_151966455.1">
    <property type="nucleotide sequence ID" value="NZ_AP019860.1"/>
</dbReference>
<dbReference type="Pfam" id="PF02492">
    <property type="entry name" value="cobW"/>
    <property type="match status" value="1"/>
</dbReference>
<dbReference type="SMART" id="SM00833">
    <property type="entry name" value="CobW_C"/>
    <property type="match status" value="1"/>
</dbReference>
<proteinExistence type="inferred from homology"/>
<dbReference type="GO" id="GO:0016787">
    <property type="term" value="F:hydrolase activity"/>
    <property type="evidence" value="ECO:0007669"/>
    <property type="project" value="UniProtKB-KW"/>
</dbReference>
<keyword evidence="3" id="KW-0143">Chaperone</keyword>
<evidence type="ECO:0000256" key="5">
    <source>
        <dbReference type="ARBA" id="ARBA00045658"/>
    </source>
</evidence>
<keyword evidence="9" id="KW-1185">Reference proteome</keyword>
<dbReference type="InterPro" id="IPR027417">
    <property type="entry name" value="P-loop_NTPase"/>
</dbReference>
<dbReference type="OrthoDB" id="9808822at2"/>
<organism evidence="8 9">
    <name type="scientific">Uabimicrobium amorphum</name>
    <dbReference type="NCBI Taxonomy" id="2596890"/>
    <lineage>
        <taxon>Bacteria</taxon>
        <taxon>Pseudomonadati</taxon>
        <taxon>Planctomycetota</taxon>
        <taxon>Candidatus Uabimicrobiia</taxon>
        <taxon>Candidatus Uabimicrobiales</taxon>
        <taxon>Candidatus Uabimicrobiaceae</taxon>
        <taxon>Candidatus Uabimicrobium</taxon>
    </lineage>
</organism>
<evidence type="ECO:0000256" key="1">
    <source>
        <dbReference type="ARBA" id="ARBA00022741"/>
    </source>
</evidence>
<evidence type="ECO:0000256" key="6">
    <source>
        <dbReference type="ARBA" id="ARBA00049117"/>
    </source>
</evidence>
<reference evidence="8 9" key="1">
    <citation type="submission" date="2019-08" db="EMBL/GenBank/DDBJ databases">
        <title>Complete genome sequence of Candidatus Uab amorphum.</title>
        <authorList>
            <person name="Shiratori T."/>
            <person name="Suzuki S."/>
            <person name="Kakizawa Y."/>
            <person name="Ishida K."/>
        </authorList>
    </citation>
    <scope>NUCLEOTIDE SEQUENCE [LARGE SCALE GENOMIC DNA]</scope>
    <source>
        <strain evidence="8 9">SRT547</strain>
    </source>
</reference>
<evidence type="ECO:0000259" key="7">
    <source>
        <dbReference type="SMART" id="SM00833"/>
    </source>
</evidence>